<dbReference type="PANTHER" id="PTHR34825">
    <property type="entry name" value="CONSERVED PROTEIN, WITH A WEAK D-GALACTARATE DEHYDRATASE/ALTRONATE HYDROLASE DOMAIN"/>
    <property type="match status" value="1"/>
</dbReference>
<sequence length="526" mass="60252">MQTPKKLPIGIQGFEKLRQGGYVYVDKTEQVYRLITEGVAWFLSRPRRFGKSLLVSTLAAIFQGRRDLFEGLWIAGSDYDWPAHPVIHLDMSTVMATSRTPDEFESGLIGRLDKAAIDHGLEPVAFARAAAAFDDLIDRLAEKKGKVVVLVDEYDSPILEYLTDTPKALEMRGRLQNFYTILKARDEELRFVFLTGVTRFSKVSVFSKINHLDDITYDRDYGSMLGITQTELESVFADRIRDLARQENIPIPALLDRIRDWYNGYRFHPASGSVYNPVSCLNYLKKREFSPWWFETGTPTFLVDLLQKSSFPIADLERKQVSEHVFSHFELDRLEPVPLLQQTGYLTITDYDAEQRLYTLDYPNREVREAFLIHLAGTFSGRGRGNVTDDLRRLEGALAANEPDGFFEILTAILAGIPYDIQVNRERYYQSLFYLVFRLMGLHIHTEVRTAIGRIDATIELDSGVWIFEFKLDDSAEAALAQIKEKDYAGPYRAAGRPVYLVGVNFDWEKRNIGGWEMETLGGRRT</sequence>
<protein>
    <submittedName>
        <fullName evidence="2">PD-(D/E)XK nuclease superfamily protein</fullName>
    </submittedName>
</protein>
<dbReference type="EMBL" id="CAADFA010000695">
    <property type="protein sequence ID" value="VFJ73032.1"/>
    <property type="molecule type" value="Genomic_DNA"/>
</dbReference>
<evidence type="ECO:0000259" key="1">
    <source>
        <dbReference type="Pfam" id="PF09820"/>
    </source>
</evidence>
<dbReference type="InterPro" id="IPR018631">
    <property type="entry name" value="AAA-ATPase-like_dom"/>
</dbReference>
<dbReference type="InterPro" id="IPR012547">
    <property type="entry name" value="PDDEXK_9"/>
</dbReference>
<accession>A0A450TUZ1</accession>
<dbReference type="EMBL" id="CAADFL010000737">
    <property type="protein sequence ID" value="VFK20864.1"/>
    <property type="molecule type" value="Genomic_DNA"/>
</dbReference>
<gene>
    <name evidence="2" type="ORF">BECKFM1743A_GA0114220_106662</name>
    <name evidence="4" type="ORF">BECKFM1743B_GA0114221_107371</name>
    <name evidence="3" type="ORF">BECKFM1743C_GA0114222_106951</name>
</gene>
<dbReference type="EMBL" id="CAADEZ010000666">
    <property type="protein sequence ID" value="VFJ72785.1"/>
    <property type="molecule type" value="Genomic_DNA"/>
</dbReference>
<evidence type="ECO:0000313" key="3">
    <source>
        <dbReference type="EMBL" id="VFJ73032.1"/>
    </source>
</evidence>
<evidence type="ECO:0000313" key="4">
    <source>
        <dbReference type="EMBL" id="VFK20864.1"/>
    </source>
</evidence>
<dbReference type="Pfam" id="PF08011">
    <property type="entry name" value="PDDEXK_9"/>
    <property type="match status" value="1"/>
</dbReference>
<feature type="domain" description="AAA-ATPase-like" evidence="1">
    <location>
        <begin position="8"/>
        <end position="206"/>
    </location>
</feature>
<name>A0A450TUZ1_9GAMM</name>
<reference evidence="2" key="1">
    <citation type="submission" date="2019-02" db="EMBL/GenBank/DDBJ databases">
        <authorList>
            <person name="Gruber-Vodicka R. H."/>
            <person name="Seah K. B. B."/>
        </authorList>
    </citation>
    <scope>NUCLEOTIDE SEQUENCE</scope>
    <source>
        <strain evidence="2">BECK_BZ163</strain>
        <strain evidence="4">BECK_BZ164</strain>
        <strain evidence="3">BECK_BZ165</strain>
    </source>
</reference>
<evidence type="ECO:0000313" key="2">
    <source>
        <dbReference type="EMBL" id="VFJ72785.1"/>
    </source>
</evidence>
<dbReference type="AlphaFoldDB" id="A0A450TUZ1"/>
<dbReference type="Pfam" id="PF09820">
    <property type="entry name" value="AAA-ATPase_like"/>
    <property type="match status" value="1"/>
</dbReference>
<proteinExistence type="predicted"/>
<organism evidence="2">
    <name type="scientific">Candidatus Kentrum sp. FM</name>
    <dbReference type="NCBI Taxonomy" id="2126340"/>
    <lineage>
        <taxon>Bacteria</taxon>
        <taxon>Pseudomonadati</taxon>
        <taxon>Pseudomonadota</taxon>
        <taxon>Gammaproteobacteria</taxon>
        <taxon>Candidatus Kentrum</taxon>
    </lineage>
</organism>
<dbReference type="PANTHER" id="PTHR34825:SF1">
    <property type="entry name" value="AAA-ATPASE-LIKE DOMAIN-CONTAINING PROTEIN"/>
    <property type="match status" value="1"/>
</dbReference>